<gene>
    <name evidence="2" type="ORF">GCM10014715_02900</name>
</gene>
<proteinExistence type="predicted"/>
<comment type="caution">
    <text evidence="2">The sequence shown here is derived from an EMBL/GenBank/DDBJ whole genome shotgun (WGS) entry which is preliminary data.</text>
</comment>
<evidence type="ECO:0000313" key="2">
    <source>
        <dbReference type="EMBL" id="GHE53449.1"/>
    </source>
</evidence>
<organism evidence="2 3">
    <name type="scientific">Streptomyces spiralis</name>
    <dbReference type="NCBI Taxonomy" id="66376"/>
    <lineage>
        <taxon>Bacteria</taxon>
        <taxon>Bacillati</taxon>
        <taxon>Actinomycetota</taxon>
        <taxon>Actinomycetes</taxon>
        <taxon>Kitasatosporales</taxon>
        <taxon>Streptomycetaceae</taxon>
        <taxon>Streptomyces</taxon>
    </lineage>
</organism>
<reference evidence="2" key="1">
    <citation type="journal article" date="2014" name="Int. J. Syst. Evol. Microbiol.">
        <title>Complete genome sequence of Corynebacterium casei LMG S-19264T (=DSM 44701T), isolated from a smear-ripened cheese.</title>
        <authorList>
            <consortium name="US DOE Joint Genome Institute (JGI-PGF)"/>
            <person name="Walter F."/>
            <person name="Albersmeier A."/>
            <person name="Kalinowski J."/>
            <person name="Ruckert C."/>
        </authorList>
    </citation>
    <scope>NUCLEOTIDE SEQUENCE</scope>
    <source>
        <strain evidence="2">JCM 3302</strain>
    </source>
</reference>
<dbReference type="PROSITE" id="PS51257">
    <property type="entry name" value="PROKAR_LIPOPROTEIN"/>
    <property type="match status" value="1"/>
</dbReference>
<evidence type="ECO:0000256" key="1">
    <source>
        <dbReference type="SAM" id="MobiDB-lite"/>
    </source>
</evidence>
<dbReference type="Proteomes" id="UP000641386">
    <property type="component" value="Unassembled WGS sequence"/>
</dbReference>
<dbReference type="EMBL" id="BNBC01000001">
    <property type="protein sequence ID" value="GHE53449.1"/>
    <property type="molecule type" value="Genomic_DNA"/>
</dbReference>
<protein>
    <submittedName>
        <fullName evidence="2">Uncharacterized protein</fullName>
    </submittedName>
</protein>
<keyword evidence="3" id="KW-1185">Reference proteome</keyword>
<feature type="region of interest" description="Disordered" evidence="1">
    <location>
        <begin position="1"/>
        <end position="55"/>
    </location>
</feature>
<evidence type="ECO:0000313" key="3">
    <source>
        <dbReference type="Proteomes" id="UP000641386"/>
    </source>
</evidence>
<dbReference type="AlphaFoldDB" id="A0A918ZJS0"/>
<name>A0A918ZJS0_9ACTN</name>
<reference evidence="2" key="2">
    <citation type="submission" date="2020-09" db="EMBL/GenBank/DDBJ databases">
        <authorList>
            <person name="Sun Q."/>
            <person name="Ohkuma M."/>
        </authorList>
    </citation>
    <scope>NUCLEOTIDE SEQUENCE</scope>
    <source>
        <strain evidence="2">JCM 3302</strain>
    </source>
</reference>
<sequence>MLVRVSADAHSGSGDRPSDPPQAAWPLSSLGSCAGPEPELWPSQPLIVNPPKPPRRVLPYRRTDFDVIRAIRR</sequence>
<accession>A0A918ZJS0</accession>